<feature type="domain" description="EF-hand" evidence="3">
    <location>
        <begin position="365"/>
        <end position="400"/>
    </location>
</feature>
<feature type="domain" description="EF-hand" evidence="3">
    <location>
        <begin position="819"/>
        <end position="847"/>
    </location>
</feature>
<dbReference type="GO" id="GO:0005509">
    <property type="term" value="F:calcium ion binding"/>
    <property type="evidence" value="ECO:0007669"/>
    <property type="project" value="InterPro"/>
</dbReference>
<dbReference type="InterPro" id="IPR002048">
    <property type="entry name" value="EF_hand_dom"/>
</dbReference>
<accession>A0A078B2R5</accession>
<dbReference type="PANTHER" id="PTHR10891">
    <property type="entry name" value="EF-HAND CALCIUM-BINDING DOMAIN CONTAINING PROTEIN"/>
    <property type="match status" value="1"/>
</dbReference>
<organism evidence="4 5">
    <name type="scientific">Stylonychia lemnae</name>
    <name type="common">Ciliate</name>
    <dbReference type="NCBI Taxonomy" id="5949"/>
    <lineage>
        <taxon>Eukaryota</taxon>
        <taxon>Sar</taxon>
        <taxon>Alveolata</taxon>
        <taxon>Ciliophora</taxon>
        <taxon>Intramacronucleata</taxon>
        <taxon>Spirotrichea</taxon>
        <taxon>Stichotrichia</taxon>
        <taxon>Sporadotrichida</taxon>
        <taxon>Oxytrichidae</taxon>
        <taxon>Stylonychinae</taxon>
        <taxon>Stylonychia</taxon>
    </lineage>
</organism>
<keyword evidence="5" id="KW-1185">Reference proteome</keyword>
<name>A0A078B2R5_STYLE</name>
<feature type="domain" description="EF-hand" evidence="3">
    <location>
        <begin position="1312"/>
        <end position="1347"/>
    </location>
</feature>
<evidence type="ECO:0000259" key="3">
    <source>
        <dbReference type="PROSITE" id="PS50222"/>
    </source>
</evidence>
<protein>
    <submittedName>
        <fullName evidence="4">Ef hand family protein</fullName>
    </submittedName>
</protein>
<proteinExistence type="predicted"/>
<dbReference type="Pfam" id="PF13202">
    <property type="entry name" value="EF-hand_5"/>
    <property type="match status" value="3"/>
</dbReference>
<evidence type="ECO:0000256" key="1">
    <source>
        <dbReference type="ARBA" id="ARBA00022723"/>
    </source>
</evidence>
<dbReference type="EMBL" id="CCKQ01015682">
    <property type="protein sequence ID" value="CDW87512.1"/>
    <property type="molecule type" value="Genomic_DNA"/>
</dbReference>
<reference evidence="4 5" key="1">
    <citation type="submission" date="2014-06" db="EMBL/GenBank/DDBJ databases">
        <authorList>
            <person name="Swart Estienne"/>
        </authorList>
    </citation>
    <scope>NUCLEOTIDE SEQUENCE [LARGE SCALE GENOMIC DNA]</scope>
    <source>
        <strain evidence="4 5">130c</strain>
    </source>
</reference>
<evidence type="ECO:0000256" key="2">
    <source>
        <dbReference type="ARBA" id="ARBA00022737"/>
    </source>
</evidence>
<dbReference type="OMA" id="ANCSKEN"/>
<evidence type="ECO:0000313" key="4">
    <source>
        <dbReference type="EMBL" id="CDW87512.1"/>
    </source>
</evidence>
<keyword evidence="1" id="KW-0479">Metal-binding</keyword>
<evidence type="ECO:0000313" key="5">
    <source>
        <dbReference type="Proteomes" id="UP000039865"/>
    </source>
</evidence>
<dbReference type="Proteomes" id="UP000039865">
    <property type="component" value="Unassembled WGS sequence"/>
</dbReference>
<dbReference type="PROSITE" id="PS50222">
    <property type="entry name" value="EF_HAND_2"/>
    <property type="match status" value="5"/>
</dbReference>
<keyword evidence="2" id="KW-0677">Repeat</keyword>
<dbReference type="SMART" id="SM00054">
    <property type="entry name" value="EFh"/>
    <property type="match status" value="7"/>
</dbReference>
<dbReference type="OrthoDB" id="191686at2759"/>
<gene>
    <name evidence="4" type="primary">Contig12500.g13341</name>
    <name evidence="4" type="ORF">STYLEM_16618</name>
</gene>
<sequence length="1488" mass="172653">MGSSDYGLESPIKKINARKDMRNGSDQLTNFAKSLQELPQINETQNGWYLNKSNNEQLELTSIMSPKAQSRFSDVSKSTSFSRPFTCVSFVSSTTVGTSLTQKIERLNKVSLKSTAKHLIQCSKQIEQALRNNRLTLKSMLTVPEIVMYLHNTDVNLSLSQLQNVLVGVLLIQRINSDFQISIKTILKSCQNYVDQCEIEHKDFFNKSKSDKIIDEIRDYIYNKGLELRVLFQRSTESDNDNYEKTVMTLEQFTTFIKNIVSDKFSTRDVETVYRNLVSQKPFNYKRFKKNFRYIQILFITYSPQPVDDIWFNTGLKIIRDYIIKKKSSSQEAFERFILMLGSKDQPRLTKYQFRDIMKRENLPFSLAQIDFLFSKFDQNNDGYIDLNKWQQFIQDDHDILYKMGKRLMDAPLNFTQFKECIMKVDSSLNPLQIKSLYELLKNSDDNKVEVAQIIKNLTGEQADTVNFKKIMTKRIQDYLTKNQLLISIRAKFQEADRNNEGLVTPEQLLKILLDIKVPALKLELEKYIRQIKKNQKGLIYYQKLVQTFENQKENFPLKSLGVRLAVFLKQNNLDHRSLIAKLIQTKNQSKSNKKQSRDDKSINLDNRIGESDMQNFLARINFHDFFDDQSTSTAILSTPEKGSNSFSNRLLQSSSHLSRTGFGGYSTSSAATMSFIGSHMEQASNKKLFPTENLVGDKLVEVVNKVRNDLKHKGLNPIQGFQKLDINQTGLISYPVFSEQIDKFSTLSEAIKEKLFAQMDHLKTGLISSEQFCDLFNKSITVLRDPIQTHIADTFDWEQTVIKEIKQWIVEKNYSSTEAFKIIDQDFDGNISIEDLKGFLLQVMKLENEDIQNTKLNRLYKILDISKTDKIFPSDFEGVYSSILQLQTNARDENGKTTTFRSRILQNQQSALNKSQKQDDLNTFNWQIGCIYQIGKFISEKYSTLQESFENIVSQQREQELKIRYGDFLNFINKYNVLNGFNLTNQLLQKLFAAMDPHRKGYLTMNDWKLHFSEFKNIETKLLDIKGALTATFNSVQQAFQFMIDKSKSSEINFEGFKKTMDQVLPGRHQQSQLQLIWDSIVGQGLVFKSDSQMHDMINKHLLKTSMSKSISIINTRGNLRNQSALTNNSQNPGYTNITQMLLQNQNQLYSKLQQSPDQIKNSQASHELRAATFFSNMIDPVTQQKISNDLTLDRLRKNLQAMGVTNLKELCQANANGKTSSIEFKNSMKRLNINSKDIDRLMEVLVIDEELIDLRGNNRLKGLKKMMYEQMTSPEDAFRFFDKEGKGRLTYNDFQSLISNLYQLQSDEPPTYPIIKDMFDQIDIRKDGIIDINEWTKTFLSQQAQVSRSMQGFAKRGGSMQPRSENEMINMSSWVSSKDYTNLLNLITKNKKALEKLYKESLNQDGFIRFEEAKKLLIDFLRKQMLNENAIQLKLEDWQIQQIASPFQELKHGDFIMNYQKMLDTIKDRHRVLAGFPKIFEQINIR</sequence>
<feature type="domain" description="EF-hand" evidence="3">
    <location>
        <begin position="1271"/>
        <end position="1306"/>
    </location>
</feature>
<feature type="domain" description="EF-hand" evidence="3">
    <location>
        <begin position="484"/>
        <end position="519"/>
    </location>
</feature>
<dbReference type="Gene3D" id="1.10.238.10">
    <property type="entry name" value="EF-hand"/>
    <property type="match status" value="5"/>
</dbReference>
<dbReference type="SUPFAM" id="SSF47473">
    <property type="entry name" value="EF-hand"/>
    <property type="match status" value="4"/>
</dbReference>
<dbReference type="InParanoid" id="A0A078B2R5"/>
<dbReference type="CDD" id="cd00051">
    <property type="entry name" value="EFh"/>
    <property type="match status" value="1"/>
</dbReference>
<dbReference type="InterPro" id="IPR011992">
    <property type="entry name" value="EF-hand-dom_pair"/>
</dbReference>
<dbReference type="InterPro" id="IPR039647">
    <property type="entry name" value="EF_hand_pair_protein_CML-like"/>
</dbReference>